<dbReference type="AlphaFoldDB" id="A0A9P0D0D7"/>
<organism evidence="1 2">
    <name type="scientific">Psylliodes chrysocephalus</name>
    <dbReference type="NCBI Taxonomy" id="3402493"/>
    <lineage>
        <taxon>Eukaryota</taxon>
        <taxon>Metazoa</taxon>
        <taxon>Ecdysozoa</taxon>
        <taxon>Arthropoda</taxon>
        <taxon>Hexapoda</taxon>
        <taxon>Insecta</taxon>
        <taxon>Pterygota</taxon>
        <taxon>Neoptera</taxon>
        <taxon>Endopterygota</taxon>
        <taxon>Coleoptera</taxon>
        <taxon>Polyphaga</taxon>
        <taxon>Cucujiformia</taxon>
        <taxon>Chrysomeloidea</taxon>
        <taxon>Chrysomelidae</taxon>
        <taxon>Galerucinae</taxon>
        <taxon>Alticini</taxon>
        <taxon>Psylliodes</taxon>
    </lineage>
</organism>
<dbReference type="Proteomes" id="UP001153636">
    <property type="component" value="Chromosome 6"/>
</dbReference>
<sequence length="111" mass="13191">MQKSVVLILFDYSLRFRQPLPGNPFLKKKKCENDIDLSRQPLDSSIPDKKKDTLRHLIKEHFDEEWESREDLFWYKNLLEGPDAITIKEDETGEVVNEMCDCLHEESAIYF</sequence>
<reference evidence="1" key="1">
    <citation type="submission" date="2022-01" db="EMBL/GenBank/DDBJ databases">
        <authorList>
            <person name="King R."/>
        </authorList>
    </citation>
    <scope>NUCLEOTIDE SEQUENCE</scope>
</reference>
<accession>A0A9P0D0D7</accession>
<proteinExistence type="predicted"/>
<gene>
    <name evidence="1" type="ORF">PSYICH_LOCUS12560</name>
</gene>
<protein>
    <submittedName>
        <fullName evidence="1">Uncharacterized protein</fullName>
    </submittedName>
</protein>
<evidence type="ECO:0000313" key="1">
    <source>
        <dbReference type="EMBL" id="CAH1111614.1"/>
    </source>
</evidence>
<name>A0A9P0D0D7_9CUCU</name>
<evidence type="ECO:0000313" key="2">
    <source>
        <dbReference type="Proteomes" id="UP001153636"/>
    </source>
</evidence>
<dbReference type="EMBL" id="OV651818">
    <property type="protein sequence ID" value="CAH1111614.1"/>
    <property type="molecule type" value="Genomic_DNA"/>
</dbReference>
<keyword evidence="2" id="KW-1185">Reference proteome</keyword>